<dbReference type="InterPro" id="IPR038731">
    <property type="entry name" value="RgtA/B/C-like"/>
</dbReference>
<evidence type="ECO:0000256" key="3">
    <source>
        <dbReference type="ARBA" id="ARBA00022676"/>
    </source>
</evidence>
<feature type="transmembrane region" description="Helical" evidence="8">
    <location>
        <begin position="423"/>
        <end position="440"/>
    </location>
</feature>
<dbReference type="GO" id="GO:0009103">
    <property type="term" value="P:lipopolysaccharide biosynthetic process"/>
    <property type="evidence" value="ECO:0007669"/>
    <property type="project" value="UniProtKB-ARBA"/>
</dbReference>
<sequence length="539" mass="61723">MDRQTFTGDGSTNRIRNHNAWTERLIIIALLMAGLFLFTINLGDLPLRDWDEGTVAQVAREIFQAPENTDRWLFPTLWDKPYLNKPPLVHNLIATFYRLGGVNETMARLPSALLMAVSVPLFYALGKEVFLSRQPALFSALIYLTTLPLVRHGRLAMLEGAVVCFSILLMWSVLRSRRDLRWCFGIGISLSLIGLTKGMMALLLGGIAFGFLAWDTPRLYRSFYFWGGILLGCLPVGAWYGFQWLHYQEAFIETAVFSQSLSRVWQAVDDNGGPPWYYFQRLLHFLPWLIFSAWGLHLAWHDRIWSWSKLVLVWSGVYFLVISAMSTKLPWYILPLYPALALAGGRMLAEIFRYPREKSYSRYWGGLLLFLAVVGLGASVYSGLEEAMSQKLAVIFLAVALTTGISGGLILRRNPQFINILTWGMYVSLVLLVLSPHWLWELNEAYPVKPVAMLIRDQVPPDVPIYTSFAYERPSLNFYAQRRVIAVTNEELKMYWEKTPQAYFLVDQKTFQQLSLAENSEQNYQAPPNWNLVTPENNN</sequence>
<proteinExistence type="predicted"/>
<dbReference type="OrthoDB" id="9810951at2"/>
<keyword evidence="7 8" id="KW-0472">Membrane</keyword>
<keyword evidence="5 8" id="KW-0812">Transmembrane</keyword>
<dbReference type="GO" id="GO:0016763">
    <property type="term" value="F:pentosyltransferase activity"/>
    <property type="evidence" value="ECO:0007669"/>
    <property type="project" value="TreeGrafter"/>
</dbReference>
<dbReference type="GO" id="GO:0010041">
    <property type="term" value="P:response to iron(III) ion"/>
    <property type="evidence" value="ECO:0007669"/>
    <property type="project" value="TreeGrafter"/>
</dbReference>
<keyword evidence="11" id="KW-1185">Reference proteome</keyword>
<dbReference type="PANTHER" id="PTHR33908:SF3">
    <property type="entry name" value="UNDECAPRENYL PHOSPHATE-ALPHA-4-AMINO-4-DEOXY-L-ARABINOSE ARABINOSYL TRANSFERASE"/>
    <property type="match status" value="1"/>
</dbReference>
<dbReference type="RefSeq" id="WP_015228665.1">
    <property type="nucleotide sequence ID" value="NC_019780.1"/>
</dbReference>
<feature type="transmembrane region" description="Helical" evidence="8">
    <location>
        <begin position="307"/>
        <end position="325"/>
    </location>
</feature>
<evidence type="ECO:0000256" key="6">
    <source>
        <dbReference type="ARBA" id="ARBA00022989"/>
    </source>
</evidence>
<feature type="transmembrane region" description="Helical" evidence="8">
    <location>
        <begin position="361"/>
        <end position="381"/>
    </location>
</feature>
<evidence type="ECO:0000313" key="10">
    <source>
        <dbReference type="EMBL" id="AFZ49654.1"/>
    </source>
</evidence>
<dbReference type="AlphaFoldDB" id="K9YRY0"/>
<feature type="transmembrane region" description="Helical" evidence="8">
    <location>
        <begin position="186"/>
        <end position="211"/>
    </location>
</feature>
<keyword evidence="6 8" id="KW-1133">Transmembrane helix</keyword>
<keyword evidence="2" id="KW-1003">Cell membrane</keyword>
<evidence type="ECO:0000256" key="4">
    <source>
        <dbReference type="ARBA" id="ARBA00022679"/>
    </source>
</evidence>
<dbReference type="EMBL" id="CP003944">
    <property type="protein sequence ID" value="AFZ49654.1"/>
    <property type="molecule type" value="Genomic_DNA"/>
</dbReference>
<protein>
    <submittedName>
        <fullName evidence="10">PMT family glycosyltransferase, 4-amino-4-deoxy-L-arabinose transferase</fullName>
    </submittedName>
</protein>
<name>K9YRY0_DACS8</name>
<evidence type="ECO:0000313" key="11">
    <source>
        <dbReference type="Proteomes" id="UP000010482"/>
    </source>
</evidence>
<dbReference type="STRING" id="13035.Dacsa_0924"/>
<evidence type="ECO:0000256" key="7">
    <source>
        <dbReference type="ARBA" id="ARBA00023136"/>
    </source>
</evidence>
<feature type="domain" description="Glycosyltransferase RgtA/B/C/D-like" evidence="9">
    <location>
        <begin position="84"/>
        <end position="234"/>
    </location>
</feature>
<dbReference type="HOGENOM" id="CLU_019200_4_0_3"/>
<organism evidence="10 11">
    <name type="scientific">Dactylococcopsis salina (strain PCC 8305)</name>
    <name type="common">Myxobactron salinum</name>
    <dbReference type="NCBI Taxonomy" id="13035"/>
    <lineage>
        <taxon>Bacteria</taxon>
        <taxon>Bacillati</taxon>
        <taxon>Cyanobacteriota</taxon>
        <taxon>Cyanophyceae</taxon>
        <taxon>Nodosilineales</taxon>
        <taxon>Cymatolegaceae</taxon>
        <taxon>Dactylococcopsis</taxon>
    </lineage>
</organism>
<dbReference type="Pfam" id="PF13231">
    <property type="entry name" value="PMT_2"/>
    <property type="match status" value="1"/>
</dbReference>
<evidence type="ECO:0000256" key="1">
    <source>
        <dbReference type="ARBA" id="ARBA00004651"/>
    </source>
</evidence>
<dbReference type="KEGG" id="dsl:Dacsa_0924"/>
<dbReference type="PANTHER" id="PTHR33908">
    <property type="entry name" value="MANNOSYLTRANSFERASE YKCB-RELATED"/>
    <property type="match status" value="1"/>
</dbReference>
<dbReference type="PATRIC" id="fig|13035.3.peg.1031"/>
<dbReference type="eggNOG" id="COG1807">
    <property type="taxonomic scope" value="Bacteria"/>
</dbReference>
<keyword evidence="3" id="KW-0328">Glycosyltransferase</keyword>
<evidence type="ECO:0000259" key="9">
    <source>
        <dbReference type="Pfam" id="PF13231"/>
    </source>
</evidence>
<keyword evidence="4" id="KW-0808">Transferase</keyword>
<dbReference type="InterPro" id="IPR050297">
    <property type="entry name" value="LipidA_mod_glycosyltrf_83"/>
</dbReference>
<feature type="transmembrane region" description="Helical" evidence="8">
    <location>
        <begin position="331"/>
        <end position="349"/>
    </location>
</feature>
<accession>K9YRY0</accession>
<reference evidence="10" key="1">
    <citation type="submission" date="2012-04" db="EMBL/GenBank/DDBJ databases">
        <title>Finished genome of Dactylococcopsis salina PCC 8305.</title>
        <authorList>
            <consortium name="US DOE Joint Genome Institute"/>
            <person name="Gugger M."/>
            <person name="Coursin T."/>
            <person name="Rippka R."/>
            <person name="Tandeau De Marsac N."/>
            <person name="Huntemann M."/>
            <person name="Wei C.-L."/>
            <person name="Han J."/>
            <person name="Detter J.C."/>
            <person name="Han C."/>
            <person name="Tapia R."/>
            <person name="Daligault H."/>
            <person name="Chen A."/>
            <person name="Krypides N."/>
            <person name="Mavromatis K."/>
            <person name="Markowitz V."/>
            <person name="Szeto E."/>
            <person name="Ivanova N."/>
            <person name="Ovchinnikova G."/>
            <person name="Pagani I."/>
            <person name="Pati A."/>
            <person name="Goodwin L."/>
            <person name="Peters L."/>
            <person name="Pitluck S."/>
            <person name="Woyke T."/>
            <person name="Kerfeld C."/>
        </authorList>
    </citation>
    <scope>NUCLEOTIDE SEQUENCE [LARGE SCALE GENOMIC DNA]</scope>
    <source>
        <strain evidence="10">PCC 8305</strain>
    </source>
</reference>
<dbReference type="GO" id="GO:0005886">
    <property type="term" value="C:plasma membrane"/>
    <property type="evidence" value="ECO:0007669"/>
    <property type="project" value="UniProtKB-SubCell"/>
</dbReference>
<feature type="transmembrane region" description="Helical" evidence="8">
    <location>
        <begin position="223"/>
        <end position="242"/>
    </location>
</feature>
<evidence type="ECO:0000256" key="8">
    <source>
        <dbReference type="SAM" id="Phobius"/>
    </source>
</evidence>
<feature type="transmembrane region" description="Helical" evidence="8">
    <location>
        <begin position="21"/>
        <end position="40"/>
    </location>
</feature>
<feature type="transmembrane region" description="Helical" evidence="8">
    <location>
        <begin position="106"/>
        <end position="125"/>
    </location>
</feature>
<feature type="transmembrane region" description="Helical" evidence="8">
    <location>
        <begin position="393"/>
        <end position="411"/>
    </location>
</feature>
<evidence type="ECO:0000256" key="2">
    <source>
        <dbReference type="ARBA" id="ARBA00022475"/>
    </source>
</evidence>
<feature type="transmembrane region" description="Helical" evidence="8">
    <location>
        <begin position="155"/>
        <end position="174"/>
    </location>
</feature>
<feature type="transmembrane region" description="Helical" evidence="8">
    <location>
        <begin position="282"/>
        <end position="300"/>
    </location>
</feature>
<gene>
    <name evidence="10" type="ORF">Dacsa_0924</name>
</gene>
<dbReference type="Proteomes" id="UP000010482">
    <property type="component" value="Chromosome"/>
</dbReference>
<comment type="subcellular location">
    <subcellularLocation>
        <location evidence="1">Cell membrane</location>
        <topology evidence="1">Multi-pass membrane protein</topology>
    </subcellularLocation>
</comment>
<evidence type="ECO:0000256" key="5">
    <source>
        <dbReference type="ARBA" id="ARBA00022692"/>
    </source>
</evidence>